<feature type="domain" description="PRISE-like Rossmann-fold" evidence="2">
    <location>
        <begin position="5"/>
        <end position="315"/>
    </location>
</feature>
<dbReference type="Gene3D" id="3.40.50.720">
    <property type="entry name" value="NAD(P)-binding Rossmann-like Domain"/>
    <property type="match status" value="1"/>
</dbReference>
<dbReference type="PANTHER" id="PTHR32487">
    <property type="entry name" value="3-OXO-DELTA(4,5)-STEROID 5-BETA-REDUCTASE"/>
    <property type="match status" value="1"/>
</dbReference>
<evidence type="ECO:0000259" key="2">
    <source>
        <dbReference type="Pfam" id="PF22917"/>
    </source>
</evidence>
<evidence type="ECO:0000313" key="3">
    <source>
        <dbReference type="EMBL" id="RAR00618.1"/>
    </source>
</evidence>
<dbReference type="InterPro" id="IPR036291">
    <property type="entry name" value="NAD(P)-bd_dom_sf"/>
</dbReference>
<evidence type="ECO:0000313" key="4">
    <source>
        <dbReference type="Proteomes" id="UP000249619"/>
    </source>
</evidence>
<dbReference type="OrthoDB" id="1731983at2759"/>
<name>A0A364MRF0_STELY</name>
<evidence type="ECO:0000256" key="1">
    <source>
        <dbReference type="SAM" id="MobiDB-lite"/>
    </source>
</evidence>
<dbReference type="STRING" id="183478.A0A364MRF0"/>
<dbReference type="Pfam" id="PF22917">
    <property type="entry name" value="PRISE"/>
    <property type="match status" value="1"/>
</dbReference>
<dbReference type="AlphaFoldDB" id="A0A364MRF0"/>
<dbReference type="CDD" id="cd08948">
    <property type="entry name" value="5beta-POR_like_SDR_a"/>
    <property type="match status" value="1"/>
</dbReference>
<protein>
    <submittedName>
        <fullName evidence="3">Nucleoside-diphosphate-sugar epimerase</fullName>
    </submittedName>
</protein>
<dbReference type="EMBL" id="QGDH01000349">
    <property type="protein sequence ID" value="RAR00618.1"/>
    <property type="molecule type" value="Genomic_DNA"/>
</dbReference>
<dbReference type="SUPFAM" id="SSF51735">
    <property type="entry name" value="NAD(P)-binding Rossmann-fold domains"/>
    <property type="match status" value="1"/>
</dbReference>
<gene>
    <name evidence="3" type="ORF">DDE83_009083</name>
</gene>
<dbReference type="InterPro" id="IPR055222">
    <property type="entry name" value="PRISE-like_Rossmann-fold"/>
</dbReference>
<comment type="caution">
    <text evidence="3">The sequence shown here is derived from an EMBL/GenBank/DDBJ whole genome shotgun (WGS) entry which is preliminary data.</text>
</comment>
<organism evidence="3 4">
    <name type="scientific">Stemphylium lycopersici</name>
    <name type="common">Tomato gray leaf spot disease fungus</name>
    <name type="synonym">Thyrospora lycopersici</name>
    <dbReference type="NCBI Taxonomy" id="183478"/>
    <lineage>
        <taxon>Eukaryota</taxon>
        <taxon>Fungi</taxon>
        <taxon>Dikarya</taxon>
        <taxon>Ascomycota</taxon>
        <taxon>Pezizomycotina</taxon>
        <taxon>Dothideomycetes</taxon>
        <taxon>Pleosporomycetidae</taxon>
        <taxon>Pleosporales</taxon>
        <taxon>Pleosporineae</taxon>
        <taxon>Pleosporaceae</taxon>
        <taxon>Stemphylium</taxon>
    </lineage>
</organism>
<keyword evidence="4" id="KW-1185">Reference proteome</keyword>
<accession>A0A364MRF0</accession>
<reference evidence="4" key="1">
    <citation type="submission" date="2018-05" db="EMBL/GenBank/DDBJ databases">
        <title>Draft genome sequence of Stemphylium lycopersici strain CIDEFI 213.</title>
        <authorList>
            <person name="Medina R."/>
            <person name="Franco M.E.E."/>
            <person name="Lucentini C.G."/>
            <person name="Saparrat M.C.N."/>
            <person name="Balatti P.A."/>
        </authorList>
    </citation>
    <scope>NUCLEOTIDE SEQUENCE [LARGE SCALE GENOMIC DNA]</scope>
    <source>
        <strain evidence="4">CIDEFI 213</strain>
    </source>
</reference>
<dbReference type="Proteomes" id="UP000249619">
    <property type="component" value="Unassembled WGS sequence"/>
</dbReference>
<dbReference type="PANTHER" id="PTHR32487:SF0">
    <property type="entry name" value="3-OXO-DELTA(4,5)-STEROID 5-BETA-REDUCTASE"/>
    <property type="match status" value="1"/>
</dbReference>
<feature type="region of interest" description="Disordered" evidence="1">
    <location>
        <begin position="334"/>
        <end position="353"/>
    </location>
</feature>
<sequence length="419" mass="47405">MAKIALITGGNGITGSAIIEYLVKNTTASEWSKIIVTSRSPFKTTVHDDRITFIALDLSNDPNDLIEKMRPVCGGVTHAYFSSYVHKDDFKELNIANEKLFSNFLDALIAVAPELENCVLQTGGKHYNVHLGPVPSPAREEDPRKESPIGNFYYVQEDYLIKRSTGQKWTWNVIRPEAIIGHTPKPNGMNSALTYALYFLVCKELGEEARMPTNQLYWEGYDDLSDSRLIANLTIWASTSQKAGNQAFNVTNGDYFTWRYMWPRIAKYMGASATDKQVFTKSRPKEGETQLDVSLAEWAADKQEVWDRICNKHSCPEAKATWESAIYTVPRSTLGDRRAGRPSRGDTMPPLRSLDNNEEELIVEHILHHIKRGFPPRLADVADIANSLRQERGLGPVGRNWPSTFVKRQLRLQVKSNRK</sequence>
<proteinExistence type="predicted"/>